<accession>A0ABQ5QXM5</accession>
<protein>
    <recommendedName>
        <fullName evidence="2">biotin carboxylase</fullName>
        <ecNumber evidence="2">6.3.4.14</ecNumber>
    </recommendedName>
</protein>
<dbReference type="Pfam" id="PF02786">
    <property type="entry name" value="CPSase_L_D2"/>
    <property type="match status" value="1"/>
</dbReference>
<evidence type="ECO:0000313" key="11">
    <source>
        <dbReference type="Proteomes" id="UP001144280"/>
    </source>
</evidence>
<comment type="function">
    <text evidence="1">This protein is a component of the acetyl coenzyme A carboxylase complex; first, biotin carboxylase catalyzes the carboxylation of the carrier protein and then the transcarboxylase transfers the carboxyl group to form malonyl-CoA.</text>
</comment>
<dbReference type="Pfam" id="PF02785">
    <property type="entry name" value="Biotin_carb_C"/>
    <property type="match status" value="1"/>
</dbReference>
<dbReference type="InterPro" id="IPR005482">
    <property type="entry name" value="Biotin_COase_C"/>
</dbReference>
<dbReference type="InterPro" id="IPR011764">
    <property type="entry name" value="Biotin_carboxylation_dom"/>
</dbReference>
<evidence type="ECO:0000256" key="6">
    <source>
        <dbReference type="ARBA" id="ARBA00048600"/>
    </source>
</evidence>
<proteinExistence type="predicted"/>
<dbReference type="NCBIfam" id="NF006367">
    <property type="entry name" value="PRK08591.1"/>
    <property type="match status" value="1"/>
</dbReference>
<dbReference type="SUPFAM" id="SSF52440">
    <property type="entry name" value="PreATP-grasp domain"/>
    <property type="match status" value="1"/>
</dbReference>
<reference evidence="10" key="1">
    <citation type="submission" date="2022-12" db="EMBL/GenBank/DDBJ databases">
        <title>New Phytohabitans aurantiacus sp. RD004123 nov., an actinomycete isolated from soil.</title>
        <authorList>
            <person name="Triningsih D.W."/>
            <person name="Harunari E."/>
            <person name="Igarashi Y."/>
        </authorList>
    </citation>
    <scope>NUCLEOTIDE SEQUENCE</scope>
    <source>
        <strain evidence="10">RD004123</strain>
    </source>
</reference>
<dbReference type="Proteomes" id="UP001144280">
    <property type="component" value="Unassembled WGS sequence"/>
</dbReference>
<dbReference type="Gene3D" id="3.30.470.20">
    <property type="entry name" value="ATP-grasp fold, B domain"/>
    <property type="match status" value="1"/>
</dbReference>
<comment type="catalytic activity">
    <reaction evidence="6">
        <text>N(6)-biotinyl-L-lysyl-[protein] + hydrogencarbonate + ATP = N(6)-carboxybiotinyl-L-lysyl-[protein] + ADP + phosphate + H(+)</text>
        <dbReference type="Rhea" id="RHEA:13501"/>
        <dbReference type="Rhea" id="RHEA-COMP:10505"/>
        <dbReference type="Rhea" id="RHEA-COMP:10506"/>
        <dbReference type="ChEBI" id="CHEBI:15378"/>
        <dbReference type="ChEBI" id="CHEBI:17544"/>
        <dbReference type="ChEBI" id="CHEBI:30616"/>
        <dbReference type="ChEBI" id="CHEBI:43474"/>
        <dbReference type="ChEBI" id="CHEBI:83144"/>
        <dbReference type="ChEBI" id="CHEBI:83145"/>
        <dbReference type="ChEBI" id="CHEBI:456216"/>
        <dbReference type="EC" id="6.3.4.14"/>
    </reaction>
</comment>
<evidence type="ECO:0000313" key="10">
    <source>
        <dbReference type="EMBL" id="GLH99298.1"/>
    </source>
</evidence>
<evidence type="ECO:0000256" key="1">
    <source>
        <dbReference type="ARBA" id="ARBA00003761"/>
    </source>
</evidence>
<gene>
    <name evidence="10" type="primary">accC</name>
    <name evidence="10" type="ORF">Pa4123_45730</name>
</gene>
<dbReference type="SUPFAM" id="SSF56059">
    <property type="entry name" value="Glutathione synthetase ATP-binding domain-like"/>
    <property type="match status" value="1"/>
</dbReference>
<dbReference type="SUPFAM" id="SSF51246">
    <property type="entry name" value="Rudiment single hybrid motif"/>
    <property type="match status" value="1"/>
</dbReference>
<name>A0ABQ5QXM5_9ACTN</name>
<evidence type="ECO:0000256" key="3">
    <source>
        <dbReference type="ARBA" id="ARBA00022598"/>
    </source>
</evidence>
<dbReference type="InterPro" id="IPR005481">
    <property type="entry name" value="BC-like_N"/>
</dbReference>
<dbReference type="InterPro" id="IPR005479">
    <property type="entry name" value="CPAse_ATP-bd"/>
</dbReference>
<evidence type="ECO:0000259" key="8">
    <source>
        <dbReference type="PROSITE" id="PS50975"/>
    </source>
</evidence>
<dbReference type="SMART" id="SM00878">
    <property type="entry name" value="Biotin_carb_C"/>
    <property type="match status" value="1"/>
</dbReference>
<dbReference type="Pfam" id="PF00289">
    <property type="entry name" value="Biotin_carb_N"/>
    <property type="match status" value="1"/>
</dbReference>
<keyword evidence="5 7" id="KW-0067">ATP-binding</keyword>
<evidence type="ECO:0000256" key="2">
    <source>
        <dbReference type="ARBA" id="ARBA00013263"/>
    </source>
</evidence>
<keyword evidence="3" id="KW-0436">Ligase</keyword>
<keyword evidence="4 7" id="KW-0547">Nucleotide-binding</keyword>
<feature type="domain" description="Biotin carboxylation" evidence="9">
    <location>
        <begin position="2"/>
        <end position="449"/>
    </location>
</feature>
<dbReference type="EC" id="6.3.4.14" evidence="2"/>
<dbReference type="PROSITE" id="PS50975">
    <property type="entry name" value="ATP_GRASP"/>
    <property type="match status" value="1"/>
</dbReference>
<dbReference type="InterPro" id="IPR011054">
    <property type="entry name" value="Rudment_hybrid_motif"/>
</dbReference>
<evidence type="ECO:0000259" key="9">
    <source>
        <dbReference type="PROSITE" id="PS50979"/>
    </source>
</evidence>
<organism evidence="10 11">
    <name type="scientific">Phytohabitans aurantiacus</name>
    <dbReference type="NCBI Taxonomy" id="3016789"/>
    <lineage>
        <taxon>Bacteria</taxon>
        <taxon>Bacillati</taxon>
        <taxon>Actinomycetota</taxon>
        <taxon>Actinomycetes</taxon>
        <taxon>Micromonosporales</taxon>
        <taxon>Micromonosporaceae</taxon>
    </lineage>
</organism>
<sequence length="460" mass="49191">MTISSVLVANRGEIALRVVRTCREMGIRTVVAHSTADRDSAGVWHADSSVQIGPPAAKRSYLNVAAVVSAALQSGVDAVHPGYGFLSEDADFAEACESNGLVFIGPPAKVLIDLADKARARQVAAAAGLPVLPGGMSTSPDANAAKELAAEIGYPVIIKAVAGGGGRGMTVVREPEDFLTAYARTRATAQAVFGDPGVYIERYLDVARHIEVQVLADRYGNAVHLGARDCSVQRSRQKLLEEAPPPGLPADVAERMAQQAVEAARHMGYVGAGTFEFLVDEENRFHFMEINCRIQVEHPVTEAIVGMDLVREQLLVASGEPLTVTQDGVLQRGAAIECRINAEDPARGFLPTPGTIDEFAAPAGPFTRVDSHCHPHMRVTPYYDSLLAKVIVWAPDRAQAIARMDRALREAVVRSDSVHTTIEFLQDVLAHPLFLEARHTTTLVDAMLAPPPTHTAGGPS</sequence>
<evidence type="ECO:0000256" key="4">
    <source>
        <dbReference type="ARBA" id="ARBA00022741"/>
    </source>
</evidence>
<dbReference type="PROSITE" id="PS50979">
    <property type="entry name" value="BC"/>
    <property type="match status" value="1"/>
</dbReference>
<comment type="caution">
    <text evidence="10">The sequence shown here is derived from an EMBL/GenBank/DDBJ whole genome shotgun (WGS) entry which is preliminary data.</text>
</comment>
<dbReference type="InterPro" id="IPR051602">
    <property type="entry name" value="ACC_Biotin_Carboxylase"/>
</dbReference>
<keyword evidence="11" id="KW-1185">Reference proteome</keyword>
<dbReference type="InterPro" id="IPR011761">
    <property type="entry name" value="ATP-grasp"/>
</dbReference>
<evidence type="ECO:0000256" key="5">
    <source>
        <dbReference type="ARBA" id="ARBA00022840"/>
    </source>
</evidence>
<dbReference type="EMBL" id="BSDI01000022">
    <property type="protein sequence ID" value="GLH99298.1"/>
    <property type="molecule type" value="Genomic_DNA"/>
</dbReference>
<dbReference type="RefSeq" id="WP_281898857.1">
    <property type="nucleotide sequence ID" value="NZ_BSDI01000022.1"/>
</dbReference>
<evidence type="ECO:0000256" key="7">
    <source>
        <dbReference type="PROSITE-ProRule" id="PRU00409"/>
    </source>
</evidence>
<dbReference type="PANTHER" id="PTHR48095:SF2">
    <property type="entry name" value="BIOTIN CARBOXYLASE, CHLOROPLASTIC"/>
    <property type="match status" value="1"/>
</dbReference>
<feature type="domain" description="ATP-grasp" evidence="8">
    <location>
        <begin position="121"/>
        <end position="318"/>
    </location>
</feature>
<dbReference type="PANTHER" id="PTHR48095">
    <property type="entry name" value="PYRUVATE CARBOXYLASE SUBUNIT A"/>
    <property type="match status" value="1"/>
</dbReference>
<dbReference type="InterPro" id="IPR016185">
    <property type="entry name" value="PreATP-grasp_dom_sf"/>
</dbReference>